<organism evidence="3 4">
    <name type="scientific">Curtobacterium caseinilyticum</name>
    <dbReference type="NCBI Taxonomy" id="3055137"/>
    <lineage>
        <taxon>Bacteria</taxon>
        <taxon>Bacillati</taxon>
        <taxon>Actinomycetota</taxon>
        <taxon>Actinomycetes</taxon>
        <taxon>Micrococcales</taxon>
        <taxon>Microbacteriaceae</taxon>
        <taxon>Curtobacterium</taxon>
    </lineage>
</organism>
<keyword evidence="2" id="KW-0732">Signal</keyword>
<sequence>MHMITRAVVSAGIVLGTVVSVAACAADGPTATGTDAGTGTSASTDRSTPTSTPTRSGAGTVDFGPAPDVSGAPACSSLLPEDLAAAVVPGARPVDLLGEAAHVAGTEAFLVAVGGASCTASDGVAPLDDQVPGRRGDPVFEGVQLTVLPAGLDALAEHREFDAVSALEGCSASDSARVYCATDARAGSAWVTLSATRLQDDADAVPERVQPAFDALLAAVVDRVSASSLGTADDDRADPDGSITRCDADNVNAVADTTLAVGPFPNSSTAPEPTDFARNRVGAESCVFVSDDQETGHVRTGAIYTHLPEGGWVAEQRIAAGAIDRSGRIDLDGLGAGDGAWRTCDERACSVDVVRDGDWTHWVLFTEDAADTATAIGSWVERSSRV</sequence>
<reference evidence="3 4" key="1">
    <citation type="submission" date="2023-06" db="EMBL/GenBank/DDBJ databases">
        <authorList>
            <person name="Feng G."/>
            <person name="Li J."/>
            <person name="Zhu H."/>
        </authorList>
    </citation>
    <scope>NUCLEOTIDE SEQUENCE [LARGE SCALE GENOMIC DNA]</scope>
    <source>
        <strain evidence="3 4">RHCKG28</strain>
    </source>
</reference>
<gene>
    <name evidence="3" type="ORF">QUG93_08705</name>
</gene>
<dbReference type="Proteomes" id="UP001236404">
    <property type="component" value="Unassembled WGS sequence"/>
</dbReference>
<evidence type="ECO:0000313" key="4">
    <source>
        <dbReference type="Proteomes" id="UP001236404"/>
    </source>
</evidence>
<evidence type="ECO:0000313" key="3">
    <source>
        <dbReference type="EMBL" id="MDM7891763.1"/>
    </source>
</evidence>
<proteinExistence type="predicted"/>
<name>A0ABT7TQ85_9MICO</name>
<evidence type="ECO:0000256" key="2">
    <source>
        <dbReference type="SAM" id="SignalP"/>
    </source>
</evidence>
<feature type="region of interest" description="Disordered" evidence="1">
    <location>
        <begin position="29"/>
        <end position="65"/>
    </location>
</feature>
<accession>A0ABT7TQ85</accession>
<dbReference type="RefSeq" id="WP_289473513.1">
    <property type="nucleotide sequence ID" value="NZ_JAUCMN010000005.1"/>
</dbReference>
<evidence type="ECO:0008006" key="5">
    <source>
        <dbReference type="Google" id="ProtNLM"/>
    </source>
</evidence>
<protein>
    <recommendedName>
        <fullName evidence="5">DUF3558 domain-containing protein</fullName>
    </recommendedName>
</protein>
<feature type="compositionally biased region" description="Low complexity" evidence="1">
    <location>
        <begin position="29"/>
        <end position="60"/>
    </location>
</feature>
<feature type="chain" id="PRO_5046390911" description="DUF3558 domain-containing protein" evidence="2">
    <location>
        <begin position="26"/>
        <end position="386"/>
    </location>
</feature>
<evidence type="ECO:0000256" key="1">
    <source>
        <dbReference type="SAM" id="MobiDB-lite"/>
    </source>
</evidence>
<dbReference type="EMBL" id="JAUCMN010000005">
    <property type="protein sequence ID" value="MDM7891763.1"/>
    <property type="molecule type" value="Genomic_DNA"/>
</dbReference>
<keyword evidence="4" id="KW-1185">Reference proteome</keyword>
<feature type="signal peptide" evidence="2">
    <location>
        <begin position="1"/>
        <end position="25"/>
    </location>
</feature>
<dbReference type="PROSITE" id="PS51257">
    <property type="entry name" value="PROKAR_LIPOPROTEIN"/>
    <property type="match status" value="1"/>
</dbReference>
<comment type="caution">
    <text evidence="3">The sequence shown here is derived from an EMBL/GenBank/DDBJ whole genome shotgun (WGS) entry which is preliminary data.</text>
</comment>